<gene>
    <name evidence="4" type="ORF">GCM10009613_33120</name>
</gene>
<comment type="caution">
    <text evidence="4">The sequence shown here is derived from an EMBL/GenBank/DDBJ whole genome shotgun (WGS) entry which is preliminary data.</text>
</comment>
<dbReference type="RefSeq" id="WP_344023359.1">
    <property type="nucleotide sequence ID" value="NZ_BAAAJK010000013.1"/>
</dbReference>
<dbReference type="Pfam" id="PF01557">
    <property type="entry name" value="FAA_hydrolase"/>
    <property type="match status" value="1"/>
</dbReference>
<dbReference type="Proteomes" id="UP001501414">
    <property type="component" value="Unassembled WGS sequence"/>
</dbReference>
<evidence type="ECO:0000259" key="3">
    <source>
        <dbReference type="Pfam" id="PF01557"/>
    </source>
</evidence>
<reference evidence="4 5" key="1">
    <citation type="journal article" date="2019" name="Int. J. Syst. Evol. Microbiol.">
        <title>The Global Catalogue of Microorganisms (GCM) 10K type strain sequencing project: providing services to taxonomists for standard genome sequencing and annotation.</title>
        <authorList>
            <consortium name="The Broad Institute Genomics Platform"/>
            <consortium name="The Broad Institute Genome Sequencing Center for Infectious Disease"/>
            <person name="Wu L."/>
            <person name="Ma J."/>
        </authorList>
    </citation>
    <scope>NUCLEOTIDE SEQUENCE [LARGE SCALE GENOMIC DNA]</scope>
    <source>
        <strain evidence="4 5">JCM 11896</strain>
    </source>
</reference>
<dbReference type="SUPFAM" id="SSF56529">
    <property type="entry name" value="FAH"/>
    <property type="match status" value="1"/>
</dbReference>
<organism evidence="4 5">
    <name type="scientific">Pseudonocardia kongjuensis</name>
    <dbReference type="NCBI Taxonomy" id="102227"/>
    <lineage>
        <taxon>Bacteria</taxon>
        <taxon>Bacillati</taxon>
        <taxon>Actinomycetota</taxon>
        <taxon>Actinomycetes</taxon>
        <taxon>Pseudonocardiales</taxon>
        <taxon>Pseudonocardiaceae</taxon>
        <taxon>Pseudonocardia</taxon>
    </lineage>
</organism>
<feature type="domain" description="Fumarylacetoacetase-like C-terminal" evidence="3">
    <location>
        <begin position="67"/>
        <end position="273"/>
    </location>
</feature>
<keyword evidence="4" id="KW-0378">Hydrolase</keyword>
<evidence type="ECO:0000256" key="1">
    <source>
        <dbReference type="ARBA" id="ARBA00010211"/>
    </source>
</evidence>
<proteinExistence type="inferred from homology"/>
<dbReference type="EMBL" id="BAAAJK010000013">
    <property type="protein sequence ID" value="GAA1391169.1"/>
    <property type="molecule type" value="Genomic_DNA"/>
</dbReference>
<accession>A0ABN1XVU6</accession>
<dbReference type="GO" id="GO:0016787">
    <property type="term" value="F:hydrolase activity"/>
    <property type="evidence" value="ECO:0007669"/>
    <property type="project" value="UniProtKB-KW"/>
</dbReference>
<evidence type="ECO:0000313" key="5">
    <source>
        <dbReference type="Proteomes" id="UP001501414"/>
    </source>
</evidence>
<dbReference type="InterPro" id="IPR051121">
    <property type="entry name" value="FAH"/>
</dbReference>
<evidence type="ECO:0000256" key="2">
    <source>
        <dbReference type="ARBA" id="ARBA00022723"/>
    </source>
</evidence>
<sequence>MRLTTLRTAAGTRAARIDGDTAVEIGAPDLGALLADPMWEARAASADGPRHDLAGADLAPAVPHPGKIFCVGLNYRSHILEMGRELPEYPTLFAKFPEALIGPDDVIELDAASSAVDWEAELAVVVGRRVRRASEAEAASAVAGFAVLNDVTMRDWQYRSVQWLQGKTFEATTPLGPQLVTPDELPGGVRPALDLSCTVDGETVQRADTSDLVFDPVALISYISSIVTLNPGDVIATGTPGGVGHAREPRRYLTDGAVLGTAIRGLGAQRNAVAAAAPVPA</sequence>
<dbReference type="PANTHER" id="PTHR42796">
    <property type="entry name" value="FUMARYLACETOACETATE HYDROLASE DOMAIN-CONTAINING PROTEIN 2A-RELATED"/>
    <property type="match status" value="1"/>
</dbReference>
<dbReference type="Gene3D" id="3.90.850.10">
    <property type="entry name" value="Fumarylacetoacetase-like, C-terminal domain"/>
    <property type="match status" value="1"/>
</dbReference>
<comment type="similarity">
    <text evidence="1">Belongs to the FAH family.</text>
</comment>
<dbReference type="InterPro" id="IPR011234">
    <property type="entry name" value="Fumarylacetoacetase-like_C"/>
</dbReference>
<name>A0ABN1XVU6_9PSEU</name>
<dbReference type="InterPro" id="IPR036663">
    <property type="entry name" value="Fumarylacetoacetase_C_sf"/>
</dbReference>
<keyword evidence="2" id="KW-0479">Metal-binding</keyword>
<dbReference type="PANTHER" id="PTHR42796:SF4">
    <property type="entry name" value="FUMARYLACETOACETATE HYDROLASE DOMAIN-CONTAINING PROTEIN 2A"/>
    <property type="match status" value="1"/>
</dbReference>
<evidence type="ECO:0000313" key="4">
    <source>
        <dbReference type="EMBL" id="GAA1391169.1"/>
    </source>
</evidence>
<protein>
    <submittedName>
        <fullName evidence="4">Fumarylacetoacetate hydrolase family protein</fullName>
    </submittedName>
</protein>
<keyword evidence="5" id="KW-1185">Reference proteome</keyword>